<evidence type="ECO:0000259" key="2">
    <source>
        <dbReference type="SMART" id="SM01204"/>
    </source>
</evidence>
<proteinExistence type="predicted"/>
<reference evidence="3 4" key="1">
    <citation type="submission" date="2024-09" db="EMBL/GenBank/DDBJ databases">
        <authorList>
            <person name="Sun Q."/>
            <person name="Mori K."/>
        </authorList>
    </citation>
    <scope>NUCLEOTIDE SEQUENCE [LARGE SCALE GENOMIC DNA]</scope>
    <source>
        <strain evidence="3 4">ATCC 51285</strain>
    </source>
</reference>
<dbReference type="Pfam" id="PF08495">
    <property type="entry name" value="FIST"/>
    <property type="match status" value="1"/>
</dbReference>
<feature type="domain" description="FIST C-domain" evidence="2">
    <location>
        <begin position="232"/>
        <end position="362"/>
    </location>
</feature>
<evidence type="ECO:0000259" key="1">
    <source>
        <dbReference type="SMART" id="SM00897"/>
    </source>
</evidence>
<dbReference type="PANTHER" id="PTHR40252">
    <property type="entry name" value="BLR0328 PROTEIN"/>
    <property type="match status" value="1"/>
</dbReference>
<keyword evidence="4" id="KW-1185">Reference proteome</keyword>
<dbReference type="SMART" id="SM01204">
    <property type="entry name" value="FIST_C"/>
    <property type="match status" value="1"/>
</dbReference>
<dbReference type="Proteomes" id="UP001589628">
    <property type="component" value="Unassembled WGS sequence"/>
</dbReference>
<evidence type="ECO:0000313" key="3">
    <source>
        <dbReference type="EMBL" id="MFB9887320.1"/>
    </source>
</evidence>
<accession>A0ABV5ZDK4</accession>
<feature type="domain" description="FIST" evidence="1">
    <location>
        <begin position="30"/>
        <end position="231"/>
    </location>
</feature>
<dbReference type="InterPro" id="IPR019494">
    <property type="entry name" value="FIST_C"/>
</dbReference>
<dbReference type="NCBIfam" id="NF041558">
    <property type="entry name" value="NosP"/>
    <property type="match status" value="1"/>
</dbReference>
<dbReference type="SMART" id="SM00897">
    <property type="entry name" value="FIST"/>
    <property type="match status" value="1"/>
</dbReference>
<sequence>MTQAYIAAASSATDASQAAHELRQQLDHADLGFVLFFCSAAYDLASLEQALNQAFAGLPLAGCTTAGEITSQGYSQGCISALGFLRPHFAIAATLIDNLQDFSLLKAQQRVDRLIADCRAHQVAPIQGHSFAMTLLDGLSSNEELTLVALNAALGSIPHFGGSAGDDVHLSHTHVFYQGRFHCQAAIVMLVNTPYPFEVFSLHHLQQPGEKMVVTAALPEQRRVLELNAEPAALEYARLLNLPLAALTPAVFALHPLAIRLGEDYYVRSIQSVNADLSLTFYCAIDTGLVLTRMQPTAILQQLEQRLLSLQRQLGPPQLVIGCDCFLRRLEIEQRQLEPQGSALLRQHRVIGFNTYGEHVQGMHINQTFTGVAIGHPRPQVN</sequence>
<comment type="caution">
    <text evidence="3">The sequence shown here is derived from an EMBL/GenBank/DDBJ whole genome shotgun (WGS) entry which is preliminary data.</text>
</comment>
<dbReference type="PANTHER" id="PTHR40252:SF2">
    <property type="entry name" value="BLR0328 PROTEIN"/>
    <property type="match status" value="1"/>
</dbReference>
<organism evidence="3 4">
    <name type="scientific">Balneatrix alpica</name>
    <dbReference type="NCBI Taxonomy" id="75684"/>
    <lineage>
        <taxon>Bacteria</taxon>
        <taxon>Pseudomonadati</taxon>
        <taxon>Pseudomonadota</taxon>
        <taxon>Gammaproteobacteria</taxon>
        <taxon>Oceanospirillales</taxon>
        <taxon>Balneatrichaceae</taxon>
        <taxon>Balneatrix</taxon>
    </lineage>
</organism>
<dbReference type="EMBL" id="JBHLZN010000004">
    <property type="protein sequence ID" value="MFB9887320.1"/>
    <property type="molecule type" value="Genomic_DNA"/>
</dbReference>
<protein>
    <submittedName>
        <fullName evidence="3">Nitric oxide-sensing protein NosP</fullName>
    </submittedName>
</protein>
<dbReference type="InterPro" id="IPR013702">
    <property type="entry name" value="FIST_domain_N"/>
</dbReference>
<dbReference type="RefSeq" id="WP_027314107.1">
    <property type="nucleotide sequence ID" value="NZ_JBHLZN010000004.1"/>
</dbReference>
<name>A0ABV5ZDK4_9GAMM</name>
<evidence type="ECO:0000313" key="4">
    <source>
        <dbReference type="Proteomes" id="UP001589628"/>
    </source>
</evidence>
<dbReference type="Pfam" id="PF10442">
    <property type="entry name" value="FIST_C"/>
    <property type="match status" value="1"/>
</dbReference>
<gene>
    <name evidence="3" type="primary">nosP</name>
    <name evidence="3" type="ORF">ACFFLH_12945</name>
</gene>